<dbReference type="SMART" id="SM00889">
    <property type="entry name" value="EFG_IV"/>
    <property type="match status" value="1"/>
</dbReference>
<dbReference type="PANTHER" id="PTHR43261">
    <property type="entry name" value="TRANSLATION ELONGATION FACTOR G-RELATED"/>
    <property type="match status" value="1"/>
</dbReference>
<dbReference type="Pfam" id="PF00009">
    <property type="entry name" value="GTP_EFTU"/>
    <property type="match status" value="1"/>
</dbReference>
<dbReference type="InterPro" id="IPR027417">
    <property type="entry name" value="P-loop_NTPase"/>
</dbReference>
<dbReference type="PRINTS" id="PR00315">
    <property type="entry name" value="ELONGATNFCT"/>
</dbReference>
<evidence type="ECO:0000256" key="3">
    <source>
        <dbReference type="ARBA" id="ARBA00023134"/>
    </source>
</evidence>
<evidence type="ECO:0000313" key="6">
    <source>
        <dbReference type="Proteomes" id="UP000664701"/>
    </source>
</evidence>
<protein>
    <recommendedName>
        <fullName evidence="4">Tr-type G domain-containing protein</fullName>
    </recommendedName>
</protein>
<feature type="domain" description="Tr-type G" evidence="4">
    <location>
        <begin position="2"/>
        <end position="230"/>
    </location>
</feature>
<dbReference type="Gene3D" id="3.30.70.870">
    <property type="entry name" value="Elongation Factor G (Translational Gtpase), domain 3"/>
    <property type="match status" value="1"/>
</dbReference>
<evidence type="ECO:0000256" key="2">
    <source>
        <dbReference type="ARBA" id="ARBA00022917"/>
    </source>
</evidence>
<keyword evidence="3" id="KW-0342">GTP-binding</keyword>
<dbReference type="EMBL" id="CP147251">
    <property type="protein sequence ID" value="WYJ75643.1"/>
    <property type="molecule type" value="Genomic_DNA"/>
</dbReference>
<evidence type="ECO:0000256" key="1">
    <source>
        <dbReference type="ARBA" id="ARBA00022741"/>
    </source>
</evidence>
<dbReference type="Proteomes" id="UP000664701">
    <property type="component" value="Chromosome"/>
</dbReference>
<keyword evidence="1" id="KW-0547">Nucleotide-binding</keyword>
<dbReference type="InterPro" id="IPR000640">
    <property type="entry name" value="EFG_V-like"/>
</dbReference>
<dbReference type="InterPro" id="IPR014721">
    <property type="entry name" value="Ribsml_uS5_D2-typ_fold_subgr"/>
</dbReference>
<evidence type="ECO:0000313" key="5">
    <source>
        <dbReference type="EMBL" id="WYJ75643.1"/>
    </source>
</evidence>
<dbReference type="SUPFAM" id="SSF52540">
    <property type="entry name" value="P-loop containing nucleoside triphosphate hydrolases"/>
    <property type="match status" value="1"/>
</dbReference>
<gene>
    <name evidence="5" type="ORF">DOK78_000219</name>
</gene>
<dbReference type="InterPro" id="IPR000795">
    <property type="entry name" value="T_Tr_GTP-bd_dom"/>
</dbReference>
<dbReference type="Pfam" id="PF03764">
    <property type="entry name" value="EFG_IV"/>
    <property type="match status" value="1"/>
</dbReference>
<dbReference type="PANTHER" id="PTHR43261:SF1">
    <property type="entry name" value="RIBOSOME-RELEASING FACTOR 2, MITOCHONDRIAL"/>
    <property type="match status" value="1"/>
</dbReference>
<dbReference type="SMART" id="SM00838">
    <property type="entry name" value="EFG_C"/>
    <property type="match status" value="1"/>
</dbReference>
<dbReference type="RefSeq" id="WP_207871819.1">
    <property type="nucleotide sequence ID" value="NZ_CP147251.1"/>
</dbReference>
<sequence>MNRKKVIGIFSHVDAGKTTLTEALLYKSGQISQLGNVNKGTTFFDYDPLERKRGITFLSKPISVDYQEGFTLIDTPGHMDLTFEMERSLQVTDLAIVLLSATEGATGYTETIIDLCATYQVPLMIFINKCDLPTSNVPKALASLEQLDERFIMVGNHLATPDFQENWALLDDEWLNQMEEATVDSIKQEFSRAVRQRKIFPIICGSAAQLEGIDTLLDLLMEVQLPASNSENIGQVYKILTEKGQRYHLIKVLSGQFSVKNRLHSPQLPNSEMKINQLFVQRNKLSAIQTAQAGEIVGVTGLSQLRIGDVFSTTDVSLEQIPPVQSLTREPALEVQIVSALSSDELLSAFAQLEEEDPSLHVRYEEETNEVFIQVVGQIQMDYIEENFARRFNATITFSKPSVLYKETLLAPVRGNGHYEPLRHYAEVAFWMEPGVRGQGIVLKNQCSLEQLAINYQKGILNHLIEKTHRGVLIGAPLTDVTITLLAGIAHHPETKGGDFREATYRAVRQGLMKATSQLLEPWYQVKIVVSTDLVGKVVTDLQKYKGEIAPIEEADDYTTTIEGMVPVANFLEYPIEFASFTKNKGRLTTTVKGYYPCHNQADVLEKYPYNPINDLNHTPNSIFFAKGKGYDVTWDQVDEKCHIQLK</sequence>
<dbReference type="SUPFAM" id="SSF54211">
    <property type="entry name" value="Ribosomal protein S5 domain 2-like"/>
    <property type="match status" value="1"/>
</dbReference>
<dbReference type="InterPro" id="IPR005225">
    <property type="entry name" value="Small_GTP-bd"/>
</dbReference>
<reference evidence="5 6" key="1">
    <citation type="submission" date="2021-03" db="EMBL/GenBank/DDBJ databases">
        <authorList>
            <person name="Gilmore M.S."/>
            <person name="Schwartzman J."/>
            <person name="Van Tyne D."/>
            <person name="Martin M."/>
            <person name="Earl A.M."/>
            <person name="Manson A.L."/>
            <person name="Straub T."/>
            <person name="Salamzade R."/>
            <person name="Saavedra J."/>
            <person name="Lebreton F."/>
            <person name="Prichula J."/>
            <person name="Schaufler K."/>
            <person name="Gaca A."/>
            <person name="Sgardioli B."/>
            <person name="Wagenaar J."/>
            <person name="Strong T."/>
        </authorList>
    </citation>
    <scope>NUCLEOTIDE SEQUENCE [LARGE SCALE GENOMIC DNA]</scope>
    <source>
        <strain evidence="5 6">DIV2402</strain>
    </source>
</reference>
<dbReference type="Gene3D" id="3.30.70.240">
    <property type="match status" value="1"/>
</dbReference>
<dbReference type="InterPro" id="IPR005517">
    <property type="entry name" value="Transl_elong_EFG/EF2_IV"/>
</dbReference>
<organism evidence="5 6">
    <name type="scientific">Candidatus Enterococcus lowellii</name>
    <dbReference type="NCBI Taxonomy" id="2230877"/>
    <lineage>
        <taxon>Bacteria</taxon>
        <taxon>Bacillati</taxon>
        <taxon>Bacillota</taxon>
        <taxon>Bacilli</taxon>
        <taxon>Lactobacillales</taxon>
        <taxon>Enterococcaceae</taxon>
        <taxon>Enterococcus</taxon>
    </lineage>
</organism>
<dbReference type="InterPro" id="IPR035647">
    <property type="entry name" value="EFG_III/V"/>
</dbReference>
<dbReference type="Gene3D" id="3.40.50.300">
    <property type="entry name" value="P-loop containing nucleotide triphosphate hydrolases"/>
    <property type="match status" value="1"/>
</dbReference>
<name>A0ABZ2SID4_9ENTE</name>
<dbReference type="Gene3D" id="2.40.30.10">
    <property type="entry name" value="Translation factors"/>
    <property type="match status" value="1"/>
</dbReference>
<keyword evidence="2" id="KW-0648">Protein biosynthesis</keyword>
<dbReference type="InterPro" id="IPR009000">
    <property type="entry name" value="Transl_B-barrel_sf"/>
</dbReference>
<dbReference type="NCBIfam" id="TIGR00231">
    <property type="entry name" value="small_GTP"/>
    <property type="match status" value="1"/>
</dbReference>
<dbReference type="InterPro" id="IPR041095">
    <property type="entry name" value="EFG_II"/>
</dbReference>
<keyword evidence="6" id="KW-1185">Reference proteome</keyword>
<evidence type="ECO:0000259" key="4">
    <source>
        <dbReference type="PROSITE" id="PS51722"/>
    </source>
</evidence>
<dbReference type="PROSITE" id="PS51722">
    <property type="entry name" value="G_TR_2"/>
    <property type="match status" value="1"/>
</dbReference>
<dbReference type="InterPro" id="IPR020568">
    <property type="entry name" value="Ribosomal_Su5_D2-typ_SF"/>
</dbReference>
<dbReference type="Pfam" id="PF00679">
    <property type="entry name" value="EFG_C"/>
    <property type="match status" value="1"/>
</dbReference>
<accession>A0ABZ2SID4</accession>
<proteinExistence type="predicted"/>
<dbReference type="SUPFAM" id="SSF54980">
    <property type="entry name" value="EF-G C-terminal domain-like"/>
    <property type="match status" value="2"/>
</dbReference>
<dbReference type="Pfam" id="PF14492">
    <property type="entry name" value="EFG_III"/>
    <property type="match status" value="1"/>
</dbReference>
<reference evidence="5 6" key="2">
    <citation type="submission" date="2024-03" db="EMBL/GenBank/DDBJ databases">
        <title>The Genome Sequence of Enterococcus sp. DIV2402.</title>
        <authorList>
            <consortium name="The Broad Institute Genomics Platform"/>
            <consortium name="The Broad Institute Microbial Omics Core"/>
            <consortium name="The Broad Institute Genomic Center for Infectious Diseases"/>
            <person name="Earl A."/>
            <person name="Manson A."/>
            <person name="Gilmore M."/>
            <person name="Schwartman J."/>
            <person name="Shea T."/>
            <person name="Abouelleil A."/>
            <person name="Cao P."/>
            <person name="Chapman S."/>
            <person name="Cusick C."/>
            <person name="Young S."/>
            <person name="Neafsey D."/>
            <person name="Nusbaum C."/>
            <person name="Birren B."/>
        </authorList>
    </citation>
    <scope>NUCLEOTIDE SEQUENCE [LARGE SCALE GENOMIC DNA]</scope>
    <source>
        <strain evidence="5 6">DIV2402</strain>
    </source>
</reference>
<dbReference type="SUPFAM" id="SSF50447">
    <property type="entry name" value="Translation proteins"/>
    <property type="match status" value="1"/>
</dbReference>
<dbReference type="Gene3D" id="3.30.230.10">
    <property type="match status" value="1"/>
</dbReference>